<gene>
    <name evidence="2" type="ORF">ERX55_10600</name>
</gene>
<dbReference type="OrthoDB" id="1707128at2"/>
<dbReference type="Proteomes" id="UP000294843">
    <property type="component" value="Unassembled WGS sequence"/>
</dbReference>
<evidence type="ECO:0000259" key="1">
    <source>
        <dbReference type="Pfam" id="PF06114"/>
    </source>
</evidence>
<evidence type="ECO:0000313" key="2">
    <source>
        <dbReference type="EMBL" id="TDM12696.1"/>
    </source>
</evidence>
<dbReference type="RefSeq" id="WP_133452561.1">
    <property type="nucleotide sequence ID" value="NZ_SCWF01000015.1"/>
</dbReference>
<sequence>MQQHERLHNIVPEVKVSYLDYMPNKLAGLYLDNEICINKNQGYYRNTGTLAEEIGHYFTSHGHITDYANNINHAKQELVARRYGIKLLLPLERLIECYNLGITTEYEMVLHLEIDNKYLKDAIEDYKNKFGLWVKYEGYLIGFEPLDIKKL</sequence>
<dbReference type="InterPro" id="IPR010359">
    <property type="entry name" value="IrrE_HExxH"/>
</dbReference>
<evidence type="ECO:0000313" key="3">
    <source>
        <dbReference type="Proteomes" id="UP000294843"/>
    </source>
</evidence>
<feature type="domain" description="IrrE N-terminal-like" evidence="1">
    <location>
        <begin position="14"/>
        <end position="107"/>
    </location>
</feature>
<organism evidence="2 3">
    <name type="scientific">Macrococcus bovicus</name>
    <dbReference type="NCBI Taxonomy" id="69968"/>
    <lineage>
        <taxon>Bacteria</taxon>
        <taxon>Bacillati</taxon>
        <taxon>Bacillota</taxon>
        <taxon>Bacilli</taxon>
        <taxon>Bacillales</taxon>
        <taxon>Staphylococcaceae</taxon>
        <taxon>Macrococcus</taxon>
    </lineage>
</organism>
<dbReference type="Pfam" id="PF06114">
    <property type="entry name" value="Peptidase_M78"/>
    <property type="match status" value="1"/>
</dbReference>
<reference evidence="2 3" key="1">
    <citation type="submission" date="2019-01" db="EMBL/GenBank/DDBJ databases">
        <title>Draft genome sequences of the type strains of six Macrococcus species.</title>
        <authorList>
            <person name="Mazhar S."/>
            <person name="Altermann E."/>
            <person name="Hill C."/>
            <person name="Mcauliffe O."/>
        </authorList>
    </citation>
    <scope>NUCLEOTIDE SEQUENCE [LARGE SCALE GENOMIC DNA]</scope>
    <source>
        <strain evidence="2 3">ATCC 51825</strain>
    </source>
</reference>
<name>A0A4R6BWA7_9STAP</name>
<dbReference type="AlphaFoldDB" id="A0A4R6BWA7"/>
<dbReference type="EMBL" id="SCWF01000015">
    <property type="protein sequence ID" value="TDM12696.1"/>
    <property type="molecule type" value="Genomic_DNA"/>
</dbReference>
<keyword evidence="3" id="KW-1185">Reference proteome</keyword>
<protein>
    <submittedName>
        <fullName evidence="2">ImmA/IrrE family metallo-endopeptidase</fullName>
    </submittedName>
</protein>
<proteinExistence type="predicted"/>
<accession>A0A4R6BWA7</accession>
<comment type="caution">
    <text evidence="2">The sequence shown here is derived from an EMBL/GenBank/DDBJ whole genome shotgun (WGS) entry which is preliminary data.</text>
</comment>